<dbReference type="Proteomes" id="UP001176941">
    <property type="component" value="Unassembled WGS sequence"/>
</dbReference>
<keyword evidence="2" id="KW-1185">Reference proteome</keyword>
<proteinExistence type="predicted"/>
<protein>
    <submittedName>
        <fullName evidence="1">Uncharacterized protein</fullName>
    </submittedName>
</protein>
<sequence length="339" mass="38959">MLLGCSLWNFRSRAVFADKPSHTTMLSGTFLWCTSVSVALRLIDYSNTRHDCSRRTSVWWHAPNKGQLCEAPAHAWADEHVQQQQQQVCSMHRKCVIYSAYNRTSRRLRLSGSCSFLYMTACRNDQRGQDRTVYEFAKSECIEKTEQCYFAYAYPYHQRAIELFVRYLVQRSAEERLLLMCVSASRAYLCAADPAREVYVRPSCLQSGPRPVAVRRSAGLRNLRPARDSLNGTRRRCTSYTVRQVRRKAWIDTSVCDIDAWSLTSAARDVHTPRREHRSTENLHGHLILRQYSIHPGMNGAVTLYSCESIDSRENAMVTSYSGMTASTEEQMPLSRRTP</sequence>
<reference evidence="1" key="1">
    <citation type="submission" date="2023-04" db="EMBL/GenBank/DDBJ databases">
        <authorList>
            <consortium name="ELIXIR-Norway"/>
        </authorList>
    </citation>
    <scope>NUCLEOTIDE SEQUENCE [LARGE SCALE GENOMIC DNA]</scope>
</reference>
<evidence type="ECO:0000313" key="2">
    <source>
        <dbReference type="Proteomes" id="UP001176941"/>
    </source>
</evidence>
<comment type="caution">
    <text evidence="1">The sequence shown here is derived from an EMBL/GenBank/DDBJ whole genome shotgun (WGS) entry which is preliminary data.</text>
</comment>
<dbReference type="EMBL" id="CATKSN020000197">
    <property type="protein sequence ID" value="CAI9149254.1"/>
    <property type="molecule type" value="Genomic_DNA"/>
</dbReference>
<gene>
    <name evidence="1" type="ORF">MRATA1EN1_LOCUS30872</name>
</gene>
<evidence type="ECO:0000313" key="1">
    <source>
        <dbReference type="EMBL" id="CAI9149254.1"/>
    </source>
</evidence>
<organism evidence="1 2">
    <name type="scientific">Rangifer tarandus platyrhynchus</name>
    <name type="common">Svalbard reindeer</name>
    <dbReference type="NCBI Taxonomy" id="3082113"/>
    <lineage>
        <taxon>Eukaryota</taxon>
        <taxon>Metazoa</taxon>
        <taxon>Chordata</taxon>
        <taxon>Craniata</taxon>
        <taxon>Vertebrata</taxon>
        <taxon>Euteleostomi</taxon>
        <taxon>Mammalia</taxon>
        <taxon>Eutheria</taxon>
        <taxon>Laurasiatheria</taxon>
        <taxon>Artiodactyla</taxon>
        <taxon>Ruminantia</taxon>
        <taxon>Pecora</taxon>
        <taxon>Cervidae</taxon>
        <taxon>Odocoileinae</taxon>
        <taxon>Rangifer</taxon>
    </lineage>
</organism>
<name>A0ABN8XIP2_RANTA</name>
<accession>A0ABN8XIP2</accession>